<evidence type="ECO:0000259" key="3">
    <source>
        <dbReference type="Pfam" id="PF00483"/>
    </source>
</evidence>
<dbReference type="Pfam" id="PF00483">
    <property type="entry name" value="NTP_transferase"/>
    <property type="match status" value="1"/>
</dbReference>
<evidence type="ECO:0000313" key="5">
    <source>
        <dbReference type="Proteomes" id="UP000245474"/>
    </source>
</evidence>
<evidence type="ECO:0000313" key="4">
    <source>
        <dbReference type="EMBL" id="PWG65246.1"/>
    </source>
</evidence>
<evidence type="ECO:0000256" key="2">
    <source>
        <dbReference type="ARBA" id="ARBA00022695"/>
    </source>
</evidence>
<dbReference type="RefSeq" id="WP_109676086.1">
    <property type="nucleotide sequence ID" value="NZ_CP086615.1"/>
</dbReference>
<reference evidence="4 5" key="1">
    <citation type="submission" date="2018-05" db="EMBL/GenBank/DDBJ databases">
        <title>Spiribacter halobius sp. nov., a moderately halophilic bacterium isolated from marine solar saltern.</title>
        <authorList>
            <person name="Zheng W.-S."/>
            <person name="Lu D.-C."/>
            <person name="Du Z.-J."/>
        </authorList>
    </citation>
    <scope>NUCLEOTIDE SEQUENCE [LARGE SCALE GENOMIC DNA]</scope>
    <source>
        <strain evidence="4 5">E85</strain>
    </source>
</reference>
<dbReference type="InterPro" id="IPR050065">
    <property type="entry name" value="GlmU-like"/>
</dbReference>
<dbReference type="OrthoDB" id="9788272at2"/>
<dbReference type="NCBIfam" id="NF045761">
    <property type="entry name" value="NAMPUrTaseMurU"/>
    <property type="match status" value="1"/>
</dbReference>
<keyword evidence="5" id="KW-1185">Reference proteome</keyword>
<sequence>MNAMILAAGRGERMRPLTDHRPKPLLEVGGKALIDWHLEALAAAGVQRVVVNVAWLGEQIRAHVGDGRAWGLEVCISDEGATALETGGGIHRALPLLGDAPFWVVNGDVWSDFDPARLPAAPQGLAHLVLVDNPPHHPAGDFVLNGNRVRNDGPGRRLTFAGIGCYRPALLADHATGAFRLAPLLQAAAAAGAVTGGYHHGAWSDVGTPERLQALRRRLAAPSV</sequence>
<dbReference type="InterPro" id="IPR029044">
    <property type="entry name" value="Nucleotide-diphossugar_trans"/>
</dbReference>
<dbReference type="AlphaFoldDB" id="A0A2U2N7T2"/>
<dbReference type="GO" id="GO:0016779">
    <property type="term" value="F:nucleotidyltransferase activity"/>
    <property type="evidence" value="ECO:0007669"/>
    <property type="project" value="UniProtKB-KW"/>
</dbReference>
<proteinExistence type="predicted"/>
<keyword evidence="2 4" id="KW-0548">Nucleotidyltransferase</keyword>
<accession>A0A2U2N7T2</accession>
<dbReference type="Proteomes" id="UP000245474">
    <property type="component" value="Unassembled WGS sequence"/>
</dbReference>
<dbReference type="Gene3D" id="3.90.550.10">
    <property type="entry name" value="Spore Coat Polysaccharide Biosynthesis Protein SpsA, Chain A"/>
    <property type="match status" value="1"/>
</dbReference>
<comment type="caution">
    <text evidence="4">The sequence shown here is derived from an EMBL/GenBank/DDBJ whole genome shotgun (WGS) entry which is preliminary data.</text>
</comment>
<dbReference type="PANTHER" id="PTHR43584:SF8">
    <property type="entry name" value="N-ACETYLMURAMATE ALPHA-1-PHOSPHATE URIDYLYLTRANSFERASE"/>
    <property type="match status" value="1"/>
</dbReference>
<name>A0A2U2N7T2_9GAMM</name>
<dbReference type="SUPFAM" id="SSF53448">
    <property type="entry name" value="Nucleotide-diphospho-sugar transferases"/>
    <property type="match status" value="1"/>
</dbReference>
<gene>
    <name evidence="4" type="ORF">DEM34_02960</name>
</gene>
<dbReference type="EMBL" id="QFFI01000003">
    <property type="protein sequence ID" value="PWG65246.1"/>
    <property type="molecule type" value="Genomic_DNA"/>
</dbReference>
<keyword evidence="1 4" id="KW-0808">Transferase</keyword>
<organism evidence="4 5">
    <name type="scientific">Sediminicurvatus halobius</name>
    <dbReference type="NCBI Taxonomy" id="2182432"/>
    <lineage>
        <taxon>Bacteria</taxon>
        <taxon>Pseudomonadati</taxon>
        <taxon>Pseudomonadota</taxon>
        <taxon>Gammaproteobacteria</taxon>
        <taxon>Chromatiales</taxon>
        <taxon>Ectothiorhodospiraceae</taxon>
        <taxon>Sediminicurvatus</taxon>
    </lineage>
</organism>
<dbReference type="InterPro" id="IPR005835">
    <property type="entry name" value="NTP_transferase_dom"/>
</dbReference>
<dbReference type="CDD" id="cd06422">
    <property type="entry name" value="NTP_transferase_like_1"/>
    <property type="match status" value="1"/>
</dbReference>
<evidence type="ECO:0000256" key="1">
    <source>
        <dbReference type="ARBA" id="ARBA00022679"/>
    </source>
</evidence>
<dbReference type="PANTHER" id="PTHR43584">
    <property type="entry name" value="NUCLEOTIDYL TRANSFERASE"/>
    <property type="match status" value="1"/>
</dbReference>
<protein>
    <submittedName>
        <fullName evidence="4">Mannose-1-phosphate guanylyltransferase</fullName>
    </submittedName>
</protein>
<feature type="domain" description="Nucleotidyl transferase" evidence="3">
    <location>
        <begin position="3"/>
        <end position="118"/>
    </location>
</feature>
<dbReference type="InterPro" id="IPR054790">
    <property type="entry name" value="MurU"/>
</dbReference>